<evidence type="ECO:0000256" key="12">
    <source>
        <dbReference type="SAM" id="MobiDB-lite"/>
    </source>
</evidence>
<dbReference type="Gene3D" id="3.40.50.10890">
    <property type="match status" value="1"/>
</dbReference>
<feature type="domain" description="Metallo-beta-lactamase" evidence="13">
    <location>
        <begin position="44"/>
        <end position="254"/>
    </location>
</feature>
<evidence type="ECO:0000313" key="16">
    <source>
        <dbReference type="EMBL" id="MBW0480711.1"/>
    </source>
</evidence>
<evidence type="ECO:0000256" key="1">
    <source>
        <dbReference type="ARBA" id="ARBA00004123"/>
    </source>
</evidence>
<gene>
    <name evidence="16" type="ORF">O181_020426</name>
</gene>
<dbReference type="GO" id="GO:0004534">
    <property type="term" value="F:5'-3' RNA exonuclease activity"/>
    <property type="evidence" value="ECO:0007669"/>
    <property type="project" value="TreeGrafter"/>
</dbReference>
<dbReference type="GO" id="GO:0006398">
    <property type="term" value="P:mRNA 3'-end processing by stem-loop binding and cleavage"/>
    <property type="evidence" value="ECO:0007669"/>
    <property type="project" value="TreeGrafter"/>
</dbReference>
<evidence type="ECO:0000259" key="13">
    <source>
        <dbReference type="SMART" id="SM00849"/>
    </source>
</evidence>
<dbReference type="EMBL" id="AVOT02006078">
    <property type="protein sequence ID" value="MBW0480711.1"/>
    <property type="molecule type" value="Genomic_DNA"/>
</dbReference>
<dbReference type="InterPro" id="IPR011108">
    <property type="entry name" value="RMMBL"/>
</dbReference>
<dbReference type="GO" id="GO:0005847">
    <property type="term" value="C:mRNA cleavage and polyadenylation specificity factor complex"/>
    <property type="evidence" value="ECO:0007669"/>
    <property type="project" value="TreeGrafter"/>
</dbReference>
<evidence type="ECO:0000256" key="10">
    <source>
        <dbReference type="ARBA" id="ARBA00069466"/>
    </source>
</evidence>
<dbReference type="PANTHER" id="PTHR11203">
    <property type="entry name" value="CLEAVAGE AND POLYADENYLATION SPECIFICITY FACTOR FAMILY MEMBER"/>
    <property type="match status" value="1"/>
</dbReference>
<dbReference type="Pfam" id="PF07521">
    <property type="entry name" value="RMMBL"/>
    <property type="match status" value="1"/>
</dbReference>
<evidence type="ECO:0000256" key="3">
    <source>
        <dbReference type="ARBA" id="ARBA00018311"/>
    </source>
</evidence>
<protein>
    <recommendedName>
        <fullName evidence="3">Endoribonuclease YSH1</fullName>
    </recommendedName>
    <alternativeName>
        <fullName evidence="10">Endoribonuclease ysh1</fullName>
    </alternativeName>
    <alternativeName>
        <fullName evidence="9 11">mRNA 3'-end-processing protein YSH1</fullName>
    </alternativeName>
</protein>
<reference evidence="16" key="1">
    <citation type="submission" date="2021-03" db="EMBL/GenBank/DDBJ databases">
        <title>Draft genome sequence of rust myrtle Austropuccinia psidii MF-1, a brazilian biotype.</title>
        <authorList>
            <person name="Quecine M.C."/>
            <person name="Pachon D.M.R."/>
            <person name="Bonatelli M.L."/>
            <person name="Correr F.H."/>
            <person name="Franceschini L.M."/>
            <person name="Leite T.F."/>
            <person name="Margarido G.R.A."/>
            <person name="Almeida C.A."/>
            <person name="Ferrarezi J.A."/>
            <person name="Labate C.A."/>
        </authorList>
    </citation>
    <scope>NUCLEOTIDE SEQUENCE</scope>
    <source>
        <strain evidence="16">MF-1</strain>
    </source>
</reference>
<evidence type="ECO:0000259" key="14">
    <source>
        <dbReference type="SMART" id="SM01027"/>
    </source>
</evidence>
<evidence type="ECO:0000256" key="7">
    <source>
        <dbReference type="ARBA" id="ARBA00022801"/>
    </source>
</evidence>
<feature type="domain" description="Beta-Casp" evidence="14">
    <location>
        <begin position="271"/>
        <end position="403"/>
    </location>
</feature>
<dbReference type="GO" id="GO:0004521">
    <property type="term" value="F:RNA endonuclease activity"/>
    <property type="evidence" value="ECO:0007669"/>
    <property type="project" value="TreeGrafter"/>
</dbReference>
<keyword evidence="6" id="KW-0255">Endonuclease</keyword>
<organism evidence="16 17">
    <name type="scientific">Austropuccinia psidii MF-1</name>
    <dbReference type="NCBI Taxonomy" id="1389203"/>
    <lineage>
        <taxon>Eukaryota</taxon>
        <taxon>Fungi</taxon>
        <taxon>Dikarya</taxon>
        <taxon>Basidiomycota</taxon>
        <taxon>Pucciniomycotina</taxon>
        <taxon>Pucciniomycetes</taxon>
        <taxon>Pucciniales</taxon>
        <taxon>Sphaerophragmiaceae</taxon>
        <taxon>Austropuccinia</taxon>
    </lineage>
</organism>
<dbReference type="Gene3D" id="3.60.15.10">
    <property type="entry name" value="Ribonuclease Z/Hydroxyacylglutathione hydrolase-like"/>
    <property type="match status" value="1"/>
</dbReference>
<dbReference type="FunFam" id="3.40.50.10890:FF:000001">
    <property type="entry name" value="Cleavage and polyadenylation specificity factor subunit 3"/>
    <property type="match status" value="1"/>
</dbReference>
<sequence>MSSRKKRSTPNSHATAVPEQGVESTPGLDEEMKITMLGAGQEVGRSCCVIEYKSTTVVCDTGIHPGFSGMAALPFIDEIDWSTVNAILISHFHLDHAASLTYIMENTNFKEGKGKVFMTHPTKAVYRFLMQDFVRMSTIGTDSELFNEEQMIASYDSINAIDYHQEISLGSLRFTSYPAGHVLGAAMFLIEINGIRVLYTGDYSTEEDRHLIPARVPNWNEKPDVMICESTYGVQSLEPRCEKEARFTSLVQGILKRGGRVLMPVFALGRAQELLLILDEYWAQHPELNQIPIYYISNLAAKCMKVYQTFIHGMNDQIKHKFNQGINPWTFYREGKGLFKKGFVTNLKGIDKFEDRGPCVVMASPGFMQSGVSRELLEKWAPDRRNALVITGYSIEGTMAREMQREPAEIIGMKGNKIPRRLEVHYISFSAHVDYTQNSAFIDQIMPTHLVLVHGELNSMTRLKNALKDKYLLHKRDTQIHTPRNVETLRLTFQASRIARGIGRLAERKIPPAVRNLGALLVSKDAAYTLLSPTDLREYTGLSTGTVLQKQKLTINVGWQTVKWHLCRMYGSVVEGVDPDGLLTLRVMGIVDINLVTESQLLFQWVGSLSNDMIADSVLALLLGIDQSPASLKLMLPHSHAHNHAHEQHHEPKLEDDDLKQQLLPSDPNLQPRIAKLDRLIGLLDAHFGNVELLEAEEEKITARARVWLDDVSAQVSLEDFSVESELEPLKIRVAAVFEVALHKISNGPFNTRGCIKQSRVNKFWINSIHRVTDRQATVYSTAIDMEVFFQFNREESHHEAIPSRTSDVLLYGKQELSSQEFYVGHYVKIPVPPLGRG</sequence>
<dbReference type="InterPro" id="IPR050698">
    <property type="entry name" value="MBL"/>
</dbReference>
<dbReference type="CDD" id="cd16292">
    <property type="entry name" value="CPSF3-like_MBL-fold"/>
    <property type="match status" value="1"/>
</dbReference>
<feature type="domain" description="Pre-mRNA 3'-end-processing endonuclease polyadenylation factor C-term" evidence="15">
    <location>
        <begin position="517"/>
        <end position="748"/>
    </location>
</feature>
<dbReference type="SUPFAM" id="SSF56281">
    <property type="entry name" value="Metallo-hydrolase/oxidoreductase"/>
    <property type="match status" value="1"/>
</dbReference>
<evidence type="ECO:0000256" key="6">
    <source>
        <dbReference type="ARBA" id="ARBA00022759"/>
    </source>
</evidence>
<dbReference type="Pfam" id="PF16661">
    <property type="entry name" value="Lactamase_B_6"/>
    <property type="match status" value="1"/>
</dbReference>
<keyword evidence="17" id="KW-1185">Reference proteome</keyword>
<dbReference type="SMART" id="SM01027">
    <property type="entry name" value="Beta-Casp"/>
    <property type="match status" value="1"/>
</dbReference>
<keyword evidence="8" id="KW-0539">Nucleus</keyword>
<keyword evidence="4" id="KW-0507">mRNA processing</keyword>
<dbReference type="SMART" id="SM00849">
    <property type="entry name" value="Lactamase_B"/>
    <property type="match status" value="1"/>
</dbReference>
<evidence type="ECO:0000313" key="17">
    <source>
        <dbReference type="Proteomes" id="UP000765509"/>
    </source>
</evidence>
<evidence type="ECO:0000256" key="9">
    <source>
        <dbReference type="ARBA" id="ARBA00032592"/>
    </source>
</evidence>
<evidence type="ECO:0000259" key="15">
    <source>
        <dbReference type="SMART" id="SM01098"/>
    </source>
</evidence>
<keyword evidence="7" id="KW-0378">Hydrolase</keyword>
<dbReference type="Pfam" id="PF10996">
    <property type="entry name" value="Beta-Casp"/>
    <property type="match status" value="1"/>
</dbReference>
<evidence type="ECO:0000256" key="2">
    <source>
        <dbReference type="ARBA" id="ARBA00010624"/>
    </source>
</evidence>
<feature type="region of interest" description="Disordered" evidence="12">
    <location>
        <begin position="1"/>
        <end position="27"/>
    </location>
</feature>
<comment type="subcellular location">
    <subcellularLocation>
        <location evidence="1">Nucleus</location>
    </subcellularLocation>
</comment>
<proteinExistence type="inferred from homology"/>
<dbReference type="InterPro" id="IPR021718">
    <property type="entry name" value="CPSF73-100_C"/>
</dbReference>
<evidence type="ECO:0000256" key="8">
    <source>
        <dbReference type="ARBA" id="ARBA00023242"/>
    </source>
</evidence>
<dbReference type="PANTHER" id="PTHR11203:SF11">
    <property type="entry name" value="CLEAVAGE AND POLYADENYLATION SPECIFICITY FACTOR SUBUNIT 3"/>
    <property type="match status" value="1"/>
</dbReference>
<dbReference type="AlphaFoldDB" id="A0A9Q3CDF6"/>
<dbReference type="Proteomes" id="UP000765509">
    <property type="component" value="Unassembled WGS sequence"/>
</dbReference>
<dbReference type="OrthoDB" id="10249535at2759"/>
<evidence type="ECO:0000256" key="5">
    <source>
        <dbReference type="ARBA" id="ARBA00022722"/>
    </source>
</evidence>
<dbReference type="InterPro" id="IPR001279">
    <property type="entry name" value="Metallo-B-lactamas"/>
</dbReference>
<evidence type="ECO:0000256" key="11">
    <source>
        <dbReference type="ARBA" id="ARBA00075008"/>
    </source>
</evidence>
<name>A0A9Q3CDF6_9BASI</name>
<dbReference type="SMART" id="SM01098">
    <property type="entry name" value="CPSF73-100_C"/>
    <property type="match status" value="1"/>
</dbReference>
<accession>A0A9Q3CDF6</accession>
<dbReference type="Pfam" id="PF11718">
    <property type="entry name" value="CPSF73-100_C"/>
    <property type="match status" value="1"/>
</dbReference>
<comment type="caution">
    <text evidence="16">The sequence shown here is derived from an EMBL/GenBank/DDBJ whole genome shotgun (WGS) entry which is preliminary data.</text>
</comment>
<comment type="similarity">
    <text evidence="2">Belongs to the metallo-beta-lactamase superfamily. RNA-metabolizing metallo-beta-lactamase-like family. CPSF2/YSH1 subfamily.</text>
</comment>
<keyword evidence="5" id="KW-0540">Nuclease</keyword>
<dbReference type="GO" id="GO:0003723">
    <property type="term" value="F:RNA binding"/>
    <property type="evidence" value="ECO:0007669"/>
    <property type="project" value="TreeGrafter"/>
</dbReference>
<dbReference type="InterPro" id="IPR022712">
    <property type="entry name" value="Beta_Casp"/>
</dbReference>
<dbReference type="InterPro" id="IPR036866">
    <property type="entry name" value="RibonucZ/Hydroxyglut_hydro"/>
</dbReference>
<evidence type="ECO:0000256" key="4">
    <source>
        <dbReference type="ARBA" id="ARBA00022664"/>
    </source>
</evidence>